<feature type="domain" description="Protein kinase" evidence="2">
    <location>
        <begin position="59"/>
        <end position="363"/>
    </location>
</feature>
<name>A0A7S3JMN2_9STRA</name>
<organism evidence="3">
    <name type="scientific">Aureoumbra lagunensis</name>
    <dbReference type="NCBI Taxonomy" id="44058"/>
    <lineage>
        <taxon>Eukaryota</taxon>
        <taxon>Sar</taxon>
        <taxon>Stramenopiles</taxon>
        <taxon>Ochrophyta</taxon>
        <taxon>Pelagophyceae</taxon>
        <taxon>Pelagomonadales</taxon>
        <taxon>Aureoumbra</taxon>
    </lineage>
</organism>
<dbReference type="Gene3D" id="3.30.200.20">
    <property type="entry name" value="Phosphorylase Kinase, domain 1"/>
    <property type="match status" value="1"/>
</dbReference>
<feature type="region of interest" description="Disordered" evidence="1">
    <location>
        <begin position="1"/>
        <end position="26"/>
    </location>
</feature>
<proteinExistence type="predicted"/>
<evidence type="ECO:0000256" key="1">
    <source>
        <dbReference type="SAM" id="MobiDB-lite"/>
    </source>
</evidence>
<dbReference type="GO" id="GO:0005737">
    <property type="term" value="C:cytoplasm"/>
    <property type="evidence" value="ECO:0007669"/>
    <property type="project" value="TreeGrafter"/>
</dbReference>
<dbReference type="PROSITE" id="PS50011">
    <property type="entry name" value="PROTEIN_KINASE_DOM"/>
    <property type="match status" value="1"/>
</dbReference>
<accession>A0A7S3JMN2</accession>
<dbReference type="PANTHER" id="PTHR23257">
    <property type="entry name" value="SERINE-THREONINE PROTEIN KINASE"/>
    <property type="match status" value="1"/>
</dbReference>
<dbReference type="AlphaFoldDB" id="A0A7S3JMN2"/>
<dbReference type="InterPro" id="IPR000719">
    <property type="entry name" value="Prot_kinase_dom"/>
</dbReference>
<dbReference type="Gene3D" id="1.10.510.10">
    <property type="entry name" value="Transferase(Phosphotransferase) domain 1"/>
    <property type="match status" value="1"/>
</dbReference>
<evidence type="ECO:0000313" key="3">
    <source>
        <dbReference type="EMBL" id="CAE0359284.1"/>
    </source>
</evidence>
<dbReference type="InterPro" id="IPR050167">
    <property type="entry name" value="Ser_Thr_protein_kinase"/>
</dbReference>
<reference evidence="3" key="1">
    <citation type="submission" date="2021-01" db="EMBL/GenBank/DDBJ databases">
        <authorList>
            <person name="Corre E."/>
            <person name="Pelletier E."/>
            <person name="Niang G."/>
            <person name="Scheremetjew M."/>
            <person name="Finn R."/>
            <person name="Kale V."/>
            <person name="Holt S."/>
            <person name="Cochrane G."/>
            <person name="Meng A."/>
            <person name="Brown T."/>
            <person name="Cohen L."/>
        </authorList>
    </citation>
    <scope>NUCLEOTIDE SEQUENCE</scope>
    <source>
        <strain evidence="3">CCMP1510</strain>
    </source>
</reference>
<dbReference type="EMBL" id="HBIJ01000016">
    <property type="protein sequence ID" value="CAE0359284.1"/>
    <property type="molecule type" value="Transcribed_RNA"/>
</dbReference>
<dbReference type="GO" id="GO:0005524">
    <property type="term" value="F:ATP binding"/>
    <property type="evidence" value="ECO:0007669"/>
    <property type="project" value="InterPro"/>
</dbReference>
<dbReference type="SUPFAM" id="SSF56112">
    <property type="entry name" value="Protein kinase-like (PK-like)"/>
    <property type="match status" value="1"/>
</dbReference>
<dbReference type="Pfam" id="PF00069">
    <property type="entry name" value="Pkinase"/>
    <property type="match status" value="1"/>
</dbReference>
<protein>
    <recommendedName>
        <fullName evidence="2">Protein kinase domain-containing protein</fullName>
    </recommendedName>
</protein>
<dbReference type="GO" id="GO:0004672">
    <property type="term" value="F:protein kinase activity"/>
    <property type="evidence" value="ECO:0007669"/>
    <property type="project" value="InterPro"/>
</dbReference>
<gene>
    <name evidence="3" type="ORF">ALAG00032_LOCUS12</name>
</gene>
<dbReference type="GO" id="GO:0007165">
    <property type="term" value="P:signal transduction"/>
    <property type="evidence" value="ECO:0007669"/>
    <property type="project" value="TreeGrafter"/>
</dbReference>
<dbReference type="PANTHER" id="PTHR23257:SF958">
    <property type="entry name" value="SERINE_THREONINE-PROTEIN KINASE WNK4"/>
    <property type="match status" value="1"/>
</dbReference>
<dbReference type="PIRSF" id="PIRSF000654">
    <property type="entry name" value="Integrin-linked_kinase"/>
    <property type="match status" value="1"/>
</dbReference>
<sequence>MMPHKKEQHSHKGHQDHHKRQHHHGDREVNGAHEIDNMSFQGPGRREDGGGSAIHMSNLRIGDLLGKGAFCEVHRGWLLKSISNQEEVAVKRVKKELRNGTQRELAMKDLLTEVEVLRRIIPHENIVKLIGFSESGDETFIVLELIPEPLVERISAWKYRNERLTSIVLISFFQSLFGHSCCSSSERERTNLWRERVIAGRDLTAALQHLHDVAGNPNYSLIYRDLKPSNISFHGNRLILFDFGLAKFIPIATHEHAHITMTPETGSVRYMAPEVHRGERYDHKADIFSLAIVLWQIFSLETPFAHLDPPAHRRQVVDGNHRPQIDPSWSTNLQLLLRSAWAPLPNNRQDAATVLDRLNHEIQDLNALLL</sequence>
<dbReference type="SMART" id="SM00220">
    <property type="entry name" value="S_TKc"/>
    <property type="match status" value="1"/>
</dbReference>
<evidence type="ECO:0000259" key="2">
    <source>
        <dbReference type="PROSITE" id="PS50011"/>
    </source>
</evidence>
<feature type="compositionally biased region" description="Basic residues" evidence="1">
    <location>
        <begin position="1"/>
        <end position="24"/>
    </location>
</feature>
<dbReference type="InterPro" id="IPR011009">
    <property type="entry name" value="Kinase-like_dom_sf"/>
</dbReference>